<sequence length="108" mass="12482">MGQIYSRAEKVIAWLGPAVEDSNFAVDWTMQFGTRSYELGIGTTPELRLRNLRSQSQKGEVLPNDKLQNFLRDLHEQLFTADSTTSLKLYDALSKICKRPYWSRVWVV</sequence>
<dbReference type="Proteomes" id="UP000800235">
    <property type="component" value="Unassembled WGS sequence"/>
</dbReference>
<evidence type="ECO:0000313" key="2">
    <source>
        <dbReference type="EMBL" id="KAF2431064.1"/>
    </source>
</evidence>
<evidence type="ECO:0000313" key="3">
    <source>
        <dbReference type="Proteomes" id="UP000800235"/>
    </source>
</evidence>
<dbReference type="EMBL" id="MU007034">
    <property type="protein sequence ID" value="KAF2431064.1"/>
    <property type="molecule type" value="Genomic_DNA"/>
</dbReference>
<dbReference type="AlphaFoldDB" id="A0A9P4NRZ9"/>
<protein>
    <recommendedName>
        <fullName evidence="1">Heterokaryon incompatibility domain-containing protein</fullName>
    </recommendedName>
</protein>
<gene>
    <name evidence="2" type="ORF">EJ08DRAFT_660222</name>
</gene>
<proteinExistence type="predicted"/>
<dbReference type="Pfam" id="PF06985">
    <property type="entry name" value="HET"/>
    <property type="match status" value="1"/>
</dbReference>
<comment type="caution">
    <text evidence="2">The sequence shown here is derived from an EMBL/GenBank/DDBJ whole genome shotgun (WGS) entry which is preliminary data.</text>
</comment>
<keyword evidence="3" id="KW-1185">Reference proteome</keyword>
<organism evidence="2 3">
    <name type="scientific">Tothia fuscella</name>
    <dbReference type="NCBI Taxonomy" id="1048955"/>
    <lineage>
        <taxon>Eukaryota</taxon>
        <taxon>Fungi</taxon>
        <taxon>Dikarya</taxon>
        <taxon>Ascomycota</taxon>
        <taxon>Pezizomycotina</taxon>
        <taxon>Dothideomycetes</taxon>
        <taxon>Pleosporomycetidae</taxon>
        <taxon>Venturiales</taxon>
        <taxon>Cylindrosympodiaceae</taxon>
        <taxon>Tothia</taxon>
    </lineage>
</organism>
<dbReference type="InterPro" id="IPR010730">
    <property type="entry name" value="HET"/>
</dbReference>
<accession>A0A9P4NRZ9</accession>
<name>A0A9P4NRZ9_9PEZI</name>
<evidence type="ECO:0000259" key="1">
    <source>
        <dbReference type="Pfam" id="PF06985"/>
    </source>
</evidence>
<dbReference type="OrthoDB" id="5416609at2759"/>
<feature type="domain" description="Heterokaryon incompatibility" evidence="1">
    <location>
        <begin position="1"/>
        <end position="108"/>
    </location>
</feature>
<reference evidence="2" key="1">
    <citation type="journal article" date="2020" name="Stud. Mycol.">
        <title>101 Dothideomycetes genomes: a test case for predicting lifestyles and emergence of pathogens.</title>
        <authorList>
            <person name="Haridas S."/>
            <person name="Albert R."/>
            <person name="Binder M."/>
            <person name="Bloem J."/>
            <person name="Labutti K."/>
            <person name="Salamov A."/>
            <person name="Andreopoulos B."/>
            <person name="Baker S."/>
            <person name="Barry K."/>
            <person name="Bills G."/>
            <person name="Bluhm B."/>
            <person name="Cannon C."/>
            <person name="Castanera R."/>
            <person name="Culley D."/>
            <person name="Daum C."/>
            <person name="Ezra D."/>
            <person name="Gonzalez J."/>
            <person name="Henrissat B."/>
            <person name="Kuo A."/>
            <person name="Liang C."/>
            <person name="Lipzen A."/>
            <person name="Lutzoni F."/>
            <person name="Magnuson J."/>
            <person name="Mondo S."/>
            <person name="Nolan M."/>
            <person name="Ohm R."/>
            <person name="Pangilinan J."/>
            <person name="Park H.-J."/>
            <person name="Ramirez L."/>
            <person name="Alfaro M."/>
            <person name="Sun H."/>
            <person name="Tritt A."/>
            <person name="Yoshinaga Y."/>
            <person name="Zwiers L.-H."/>
            <person name="Turgeon B."/>
            <person name="Goodwin S."/>
            <person name="Spatafora J."/>
            <person name="Crous P."/>
            <person name="Grigoriev I."/>
        </authorList>
    </citation>
    <scope>NUCLEOTIDE SEQUENCE</scope>
    <source>
        <strain evidence="2">CBS 130266</strain>
    </source>
</reference>